<dbReference type="GO" id="GO:0015385">
    <property type="term" value="F:sodium:proton antiporter activity"/>
    <property type="evidence" value="ECO:0007669"/>
    <property type="project" value="InterPro"/>
</dbReference>
<dbReference type="PANTHER" id="PTHR10110:SF187">
    <property type="entry name" value="SODIUM_HYDROGEN EXCHANGER"/>
    <property type="match status" value="1"/>
</dbReference>
<dbReference type="InterPro" id="IPR006153">
    <property type="entry name" value="Cation/H_exchanger_TM"/>
</dbReference>
<dbReference type="PRINTS" id="PR01084">
    <property type="entry name" value="NAHEXCHNGR"/>
</dbReference>
<evidence type="ECO:0000256" key="3">
    <source>
        <dbReference type="ARBA" id="ARBA00022692"/>
    </source>
</evidence>
<keyword evidence="2 9" id="KW-0813">Transport</keyword>
<evidence type="ECO:0000256" key="4">
    <source>
        <dbReference type="ARBA" id="ARBA00022989"/>
    </source>
</evidence>
<gene>
    <name evidence="13" type="ORF">KFE25_012249</name>
</gene>
<keyword evidence="14" id="KW-1185">Reference proteome</keyword>
<keyword evidence="4 11" id="KW-1133">Transmembrane helix</keyword>
<dbReference type="GO" id="GO:0051453">
    <property type="term" value="P:regulation of intracellular pH"/>
    <property type="evidence" value="ECO:0007669"/>
    <property type="project" value="TreeGrafter"/>
</dbReference>
<dbReference type="GO" id="GO:0098719">
    <property type="term" value="P:sodium ion import across plasma membrane"/>
    <property type="evidence" value="ECO:0007669"/>
    <property type="project" value="TreeGrafter"/>
</dbReference>
<evidence type="ECO:0000256" key="1">
    <source>
        <dbReference type="ARBA" id="ARBA00004141"/>
    </source>
</evidence>
<feature type="transmembrane region" description="Helical" evidence="11">
    <location>
        <begin position="321"/>
        <end position="346"/>
    </location>
</feature>
<keyword evidence="3 9" id="KW-0812">Transmembrane</keyword>
<keyword evidence="8 9" id="KW-0739">Sodium transport</keyword>
<dbReference type="PANTHER" id="PTHR10110">
    <property type="entry name" value="SODIUM/HYDROGEN EXCHANGER"/>
    <property type="match status" value="1"/>
</dbReference>
<feature type="transmembrane region" description="Helical" evidence="11">
    <location>
        <begin position="98"/>
        <end position="115"/>
    </location>
</feature>
<accession>A0A8J6C725</accession>
<comment type="similarity">
    <text evidence="9">Belongs to the monovalent cation:proton antiporter 1 (CPA1) transporter (TC 2.A.36) family.</text>
</comment>
<dbReference type="AlphaFoldDB" id="A0A8J6C725"/>
<feature type="transmembrane region" description="Helical" evidence="11">
    <location>
        <begin position="161"/>
        <end position="182"/>
    </location>
</feature>
<dbReference type="EMBL" id="JAGTXO010000021">
    <property type="protein sequence ID" value="KAG8462429.1"/>
    <property type="molecule type" value="Genomic_DNA"/>
</dbReference>
<proteinExistence type="inferred from homology"/>
<dbReference type="InterPro" id="IPR018422">
    <property type="entry name" value="Cation/H_exchanger_CPA1"/>
</dbReference>
<evidence type="ECO:0000256" key="9">
    <source>
        <dbReference type="RuleBase" id="RU003722"/>
    </source>
</evidence>
<sequence length="807" mass="85203">MAASGASADREDDAMHESAQELAATVQFEANQLLIMCLLLVLALLLGRVLHRHHVSSLTESGLFIAVGVLFGGLMYILVENGAAGREAMQHFFFNHELFNLILLPHIIFEAGYSLPRDLFFTRIGAILTFAVVGTVIATLFTWLLIVIFSQTGLVLRLSVIEAGALAALISAIDPVSTLTLFKLLKVHPDLHNILFGESVLNDAVSIIIFRSIQRFFKATFRPVQDTLLSAVAFAEVASGSIGIGLLVAFCAAGVLRLSRLGHTSDSAIVEAGVFWIFSYGSFLVAEAVDLSGIVSALFCGIAMQRYAVPNLSAEARVAVPLLLQTIASLAETTVFVLVGLATWVYMDKANVWTLTLVTMVGCFGGRALNIFGLARFLNVRAKPEYRIPFAHQLVMWFSGLRGAIAVTLAVQVPGAHHDEIVMVTVVIVLFTTFVLGGLSEPLIARVNIERGPEVIASFHDERKRRKREAREAFEDGSDFLIYATRASEASAQAYSASRMPGLQRIGARLRHTFNLCRDPRASMSLFAAAAYLDRHYLKPLLVDSTVNEAIGANAAAAGAGEHDGAHPTVGHGEAQAGGAQSARPPAHLAQVGASCAVTSPLVTALADSFKRATGDAANGHGAGADSAAGVELSDVAQATSVEAGAPTGGGGARRRASDVAPAGSDRLVVEPVLPTSGSLLPTSGSLSERLHVGGKSASFRFDNRFATDGDESSDDDDGDVRARRAGIGLLASYAQHRSSRLFADGDDAARVDMDDDSGTRAAPVGMRSALDEGTGGAHSPTAREGSPAISRTAHARPAHPTLDGDV</sequence>
<feature type="transmembrane region" description="Helical" evidence="11">
    <location>
        <begin position="194"/>
        <end position="213"/>
    </location>
</feature>
<feature type="region of interest" description="Disordered" evidence="10">
    <location>
        <begin position="754"/>
        <end position="807"/>
    </location>
</feature>
<evidence type="ECO:0000313" key="14">
    <source>
        <dbReference type="Proteomes" id="UP000751190"/>
    </source>
</evidence>
<dbReference type="NCBIfam" id="TIGR00840">
    <property type="entry name" value="b_cpa1"/>
    <property type="match status" value="1"/>
</dbReference>
<dbReference type="Proteomes" id="UP000751190">
    <property type="component" value="Unassembled WGS sequence"/>
</dbReference>
<feature type="transmembrane region" description="Helical" evidence="11">
    <location>
        <begin position="352"/>
        <end position="373"/>
    </location>
</feature>
<name>A0A8J6C725_DIALT</name>
<feature type="transmembrane region" description="Helical" evidence="11">
    <location>
        <begin position="233"/>
        <end position="256"/>
    </location>
</feature>
<dbReference type="OrthoDB" id="196264at2759"/>
<feature type="transmembrane region" description="Helical" evidence="11">
    <location>
        <begin position="127"/>
        <end position="149"/>
    </location>
</feature>
<dbReference type="GO" id="GO:0005886">
    <property type="term" value="C:plasma membrane"/>
    <property type="evidence" value="ECO:0007669"/>
    <property type="project" value="TreeGrafter"/>
</dbReference>
<feature type="domain" description="Cation/H+ exchanger transmembrane" evidence="12">
    <location>
        <begin position="42"/>
        <end position="443"/>
    </location>
</feature>
<protein>
    <recommendedName>
        <fullName evidence="9">Sodium/hydrogen exchanger</fullName>
    </recommendedName>
</protein>
<dbReference type="GO" id="GO:0015386">
    <property type="term" value="F:potassium:proton antiporter activity"/>
    <property type="evidence" value="ECO:0007669"/>
    <property type="project" value="TreeGrafter"/>
</dbReference>
<evidence type="ECO:0000256" key="8">
    <source>
        <dbReference type="ARBA" id="ARBA00023201"/>
    </source>
</evidence>
<comment type="caution">
    <text evidence="13">The sequence shown here is derived from an EMBL/GenBank/DDBJ whole genome shotgun (WGS) entry which is preliminary data.</text>
</comment>
<keyword evidence="9" id="KW-0050">Antiport</keyword>
<keyword evidence="5" id="KW-0915">Sodium</keyword>
<evidence type="ECO:0000256" key="7">
    <source>
        <dbReference type="ARBA" id="ARBA00023136"/>
    </source>
</evidence>
<evidence type="ECO:0000256" key="10">
    <source>
        <dbReference type="SAM" id="MobiDB-lite"/>
    </source>
</evidence>
<dbReference type="InterPro" id="IPR004709">
    <property type="entry name" value="NaH_exchanger"/>
</dbReference>
<evidence type="ECO:0000256" key="11">
    <source>
        <dbReference type="SAM" id="Phobius"/>
    </source>
</evidence>
<feature type="transmembrane region" description="Helical" evidence="11">
    <location>
        <begin position="33"/>
        <end position="50"/>
    </location>
</feature>
<dbReference type="Gene3D" id="6.10.140.1330">
    <property type="match status" value="1"/>
</dbReference>
<evidence type="ECO:0000256" key="5">
    <source>
        <dbReference type="ARBA" id="ARBA00023053"/>
    </source>
</evidence>
<feature type="region of interest" description="Disordered" evidence="10">
    <location>
        <begin position="643"/>
        <end position="664"/>
    </location>
</feature>
<comment type="subcellular location">
    <subcellularLocation>
        <location evidence="1">Membrane</location>
        <topology evidence="1">Multi-pass membrane protein</topology>
    </subcellularLocation>
</comment>
<keyword evidence="6 9" id="KW-0406">Ion transport</keyword>
<feature type="transmembrane region" description="Helical" evidence="11">
    <location>
        <begin position="62"/>
        <end position="78"/>
    </location>
</feature>
<dbReference type="Pfam" id="PF00999">
    <property type="entry name" value="Na_H_Exchanger"/>
    <property type="match status" value="1"/>
</dbReference>
<evidence type="ECO:0000256" key="6">
    <source>
        <dbReference type="ARBA" id="ARBA00023065"/>
    </source>
</evidence>
<feature type="region of interest" description="Disordered" evidence="10">
    <location>
        <begin position="558"/>
        <end position="586"/>
    </location>
</feature>
<evidence type="ECO:0000256" key="2">
    <source>
        <dbReference type="ARBA" id="ARBA00022448"/>
    </source>
</evidence>
<reference evidence="13" key="1">
    <citation type="submission" date="2021-05" db="EMBL/GenBank/DDBJ databases">
        <title>The genome of the haptophyte Pavlova lutheri (Diacronema luteri, Pavlovales) - a model for lipid biosynthesis in eukaryotic algae.</title>
        <authorList>
            <person name="Hulatt C.J."/>
            <person name="Posewitz M.C."/>
        </authorList>
    </citation>
    <scope>NUCLEOTIDE SEQUENCE</scope>
    <source>
        <strain evidence="13">NIVA-4/92</strain>
    </source>
</reference>
<evidence type="ECO:0000313" key="13">
    <source>
        <dbReference type="EMBL" id="KAG8462429.1"/>
    </source>
</evidence>
<feature type="transmembrane region" description="Helical" evidence="11">
    <location>
        <begin position="394"/>
        <end position="415"/>
    </location>
</feature>
<evidence type="ECO:0000259" key="12">
    <source>
        <dbReference type="Pfam" id="PF00999"/>
    </source>
</evidence>
<feature type="transmembrane region" description="Helical" evidence="11">
    <location>
        <begin position="421"/>
        <end position="439"/>
    </location>
</feature>
<organism evidence="13 14">
    <name type="scientific">Diacronema lutheri</name>
    <name type="common">Unicellular marine alga</name>
    <name type="synonym">Monochrysis lutheri</name>
    <dbReference type="NCBI Taxonomy" id="2081491"/>
    <lineage>
        <taxon>Eukaryota</taxon>
        <taxon>Haptista</taxon>
        <taxon>Haptophyta</taxon>
        <taxon>Pavlovophyceae</taxon>
        <taxon>Pavlovales</taxon>
        <taxon>Pavlovaceae</taxon>
        <taxon>Diacronema</taxon>
    </lineage>
</organism>
<keyword evidence="7 11" id="KW-0472">Membrane</keyword>